<sequence length="61" mass="7058">MRVGMNMLTTQVNSLRDYCGMTTGNLIPTNYLLQQQQFHNLQQSNSSVLYIHNNQMPIINE</sequence>
<accession>A0A821ZTL4</accession>
<evidence type="ECO:0000313" key="2">
    <source>
        <dbReference type="EMBL" id="CAF4993645.1"/>
    </source>
</evidence>
<gene>
    <name evidence="1" type="ORF">UJA718_LOCUS46529</name>
    <name evidence="2" type="ORF">UJA718_LOCUS49961</name>
</gene>
<evidence type="ECO:0000313" key="1">
    <source>
        <dbReference type="EMBL" id="CAF4923251.1"/>
    </source>
</evidence>
<dbReference type="EMBL" id="CAJOBP010083628">
    <property type="protein sequence ID" value="CAF4923251.1"/>
    <property type="molecule type" value="Genomic_DNA"/>
</dbReference>
<reference evidence="2" key="1">
    <citation type="submission" date="2021-02" db="EMBL/GenBank/DDBJ databases">
        <authorList>
            <person name="Nowell W R."/>
        </authorList>
    </citation>
    <scope>NUCLEOTIDE SEQUENCE</scope>
</reference>
<name>A0A821ZTL4_9BILA</name>
<dbReference type="EMBL" id="CAJOBP010107596">
    <property type="protein sequence ID" value="CAF4993645.1"/>
    <property type="molecule type" value="Genomic_DNA"/>
</dbReference>
<keyword evidence="3" id="KW-1185">Reference proteome</keyword>
<comment type="caution">
    <text evidence="2">The sequence shown here is derived from an EMBL/GenBank/DDBJ whole genome shotgun (WGS) entry which is preliminary data.</text>
</comment>
<feature type="non-terminal residue" evidence="2">
    <location>
        <position position="61"/>
    </location>
</feature>
<proteinExistence type="predicted"/>
<organism evidence="2 3">
    <name type="scientific">Rotaria socialis</name>
    <dbReference type="NCBI Taxonomy" id="392032"/>
    <lineage>
        <taxon>Eukaryota</taxon>
        <taxon>Metazoa</taxon>
        <taxon>Spiralia</taxon>
        <taxon>Gnathifera</taxon>
        <taxon>Rotifera</taxon>
        <taxon>Eurotatoria</taxon>
        <taxon>Bdelloidea</taxon>
        <taxon>Philodinida</taxon>
        <taxon>Philodinidae</taxon>
        <taxon>Rotaria</taxon>
    </lineage>
</organism>
<evidence type="ECO:0000313" key="3">
    <source>
        <dbReference type="Proteomes" id="UP000663873"/>
    </source>
</evidence>
<protein>
    <submittedName>
        <fullName evidence="2">Uncharacterized protein</fullName>
    </submittedName>
</protein>
<dbReference type="Proteomes" id="UP000663873">
    <property type="component" value="Unassembled WGS sequence"/>
</dbReference>
<dbReference type="AlphaFoldDB" id="A0A821ZTL4"/>